<dbReference type="Gene3D" id="3.40.630.10">
    <property type="entry name" value="Zn peptidases"/>
    <property type="match status" value="1"/>
</dbReference>
<reference evidence="11 12" key="1">
    <citation type="journal article" date="2018" name="Biotechnol. Biofuels">
        <title>Integrative visual omics of the white-rot fungus Polyporus brumalis exposes the biotechnological potential of its oxidative enzymes for delignifying raw plant biomass.</title>
        <authorList>
            <person name="Miyauchi S."/>
            <person name="Rancon A."/>
            <person name="Drula E."/>
            <person name="Hage H."/>
            <person name="Chaduli D."/>
            <person name="Favel A."/>
            <person name="Grisel S."/>
            <person name="Henrissat B."/>
            <person name="Herpoel-Gimbert I."/>
            <person name="Ruiz-Duenas F.J."/>
            <person name="Chevret D."/>
            <person name="Hainaut M."/>
            <person name="Lin J."/>
            <person name="Wang M."/>
            <person name="Pangilinan J."/>
            <person name="Lipzen A."/>
            <person name="Lesage-Meessen L."/>
            <person name="Navarro D."/>
            <person name="Riley R."/>
            <person name="Grigoriev I.V."/>
            <person name="Zhou S."/>
            <person name="Raouche S."/>
            <person name="Rosso M.N."/>
        </authorList>
    </citation>
    <scope>NUCLEOTIDE SEQUENCE [LARGE SCALE GENOMIC DNA]</scope>
    <source>
        <strain evidence="11 12">BRFM 1820</strain>
    </source>
</reference>
<dbReference type="GO" id="GO:0046872">
    <property type="term" value="F:metal ion binding"/>
    <property type="evidence" value="ECO:0007669"/>
    <property type="project" value="UniProtKB-KW"/>
</dbReference>
<name>A0A371CWC1_9APHY</name>
<evidence type="ECO:0000256" key="1">
    <source>
        <dbReference type="ARBA" id="ARBA00001947"/>
    </source>
</evidence>
<evidence type="ECO:0000259" key="10">
    <source>
        <dbReference type="Pfam" id="PF04389"/>
    </source>
</evidence>
<dbReference type="PANTHER" id="PTHR12147">
    <property type="entry name" value="METALLOPEPTIDASE M28 FAMILY MEMBER"/>
    <property type="match status" value="1"/>
</dbReference>
<keyword evidence="3 9" id="KW-0645">Protease</keyword>
<comment type="cofactor">
    <cofactor evidence="1">
        <name>Zn(2+)</name>
        <dbReference type="ChEBI" id="CHEBI:29105"/>
    </cofactor>
</comment>
<proteinExistence type="inferred from homology"/>
<keyword evidence="6 9" id="KW-0378">Hydrolase</keyword>
<dbReference type="InterPro" id="IPR007484">
    <property type="entry name" value="Peptidase_M28"/>
</dbReference>
<keyword evidence="2" id="KW-0031">Aminopeptidase</keyword>
<keyword evidence="5 9" id="KW-0732">Signal</keyword>
<dbReference type="GO" id="GO:0008235">
    <property type="term" value="F:metalloexopeptidase activity"/>
    <property type="evidence" value="ECO:0007669"/>
    <property type="project" value="InterPro"/>
</dbReference>
<dbReference type="InterPro" id="IPR045175">
    <property type="entry name" value="M28_fam"/>
</dbReference>
<sequence>MRFLSSCLFAAAALSSVCAAPVTTQELADMAAKGYRLLDLEEGAAPVWKTEEEKLDLLRDKVHFFDVTEVYDPSEEAAIPELKSLVSLYSSCCTVPAPSHSSQVTPILKTLSTSNMQSYLSTLTSYNNRYYTSSTGKAASQWIFDTITQLAADRDDITVTKFNHSWQQFSVVAHIPGKSSGALTVLGAHEDSINLNSPSSGRAPGADDDGSGTVNLIEIFRALVAADFQPSTPVEFHWYSGEEAGLLGSQDIAKSYKSKGTSIKAFLELDMTAYFAPGSKEVIALEADYIDSGLTSFLKQLVDAYSTLDWAMDTACGYACSDHASWYKQGYTTGMLYEAITGDDNPNIHGSGDLTSVKGFSWSHSLEFAKVALAYVYELSI</sequence>
<dbReference type="EC" id="3.4.-.-" evidence="9"/>
<evidence type="ECO:0000313" key="11">
    <source>
        <dbReference type="EMBL" id="RDX44557.1"/>
    </source>
</evidence>
<comment type="similarity">
    <text evidence="8">Belongs to the peptidase M28 family. M28E subfamily.</text>
</comment>
<dbReference type="GO" id="GO:0006508">
    <property type="term" value="P:proteolysis"/>
    <property type="evidence" value="ECO:0007669"/>
    <property type="project" value="UniProtKB-KW"/>
</dbReference>
<feature type="chain" id="PRO_5016483893" description="Peptide hydrolase" evidence="9">
    <location>
        <begin position="20"/>
        <end position="381"/>
    </location>
</feature>
<organism evidence="11 12">
    <name type="scientific">Lentinus brumalis</name>
    <dbReference type="NCBI Taxonomy" id="2498619"/>
    <lineage>
        <taxon>Eukaryota</taxon>
        <taxon>Fungi</taxon>
        <taxon>Dikarya</taxon>
        <taxon>Basidiomycota</taxon>
        <taxon>Agaricomycotina</taxon>
        <taxon>Agaricomycetes</taxon>
        <taxon>Polyporales</taxon>
        <taxon>Polyporaceae</taxon>
        <taxon>Lentinus</taxon>
    </lineage>
</organism>
<dbReference type="Pfam" id="PF04389">
    <property type="entry name" value="Peptidase_M28"/>
    <property type="match status" value="1"/>
</dbReference>
<dbReference type="PROSITE" id="PS00018">
    <property type="entry name" value="EF_HAND_1"/>
    <property type="match status" value="1"/>
</dbReference>
<keyword evidence="7 9" id="KW-0862">Zinc</keyword>
<feature type="domain" description="Peptidase M28" evidence="10">
    <location>
        <begin position="171"/>
        <end position="375"/>
    </location>
</feature>
<evidence type="ECO:0000256" key="9">
    <source>
        <dbReference type="RuleBase" id="RU361240"/>
    </source>
</evidence>
<accession>A0A371CWC1</accession>
<gene>
    <name evidence="11" type="ORF">OH76DRAFT_1457969</name>
</gene>
<evidence type="ECO:0000256" key="8">
    <source>
        <dbReference type="ARBA" id="ARBA00043962"/>
    </source>
</evidence>
<evidence type="ECO:0000256" key="6">
    <source>
        <dbReference type="ARBA" id="ARBA00022801"/>
    </source>
</evidence>
<evidence type="ECO:0000256" key="5">
    <source>
        <dbReference type="ARBA" id="ARBA00022729"/>
    </source>
</evidence>
<dbReference type="PANTHER" id="PTHR12147:SF56">
    <property type="entry name" value="AMINOPEPTIDASE YDR415C-RELATED"/>
    <property type="match status" value="1"/>
</dbReference>
<dbReference type="CDD" id="cd03879">
    <property type="entry name" value="M28_AAP"/>
    <property type="match status" value="1"/>
</dbReference>
<evidence type="ECO:0000313" key="12">
    <source>
        <dbReference type="Proteomes" id="UP000256964"/>
    </source>
</evidence>
<dbReference type="SUPFAM" id="SSF53187">
    <property type="entry name" value="Zn-dependent exopeptidases"/>
    <property type="match status" value="1"/>
</dbReference>
<protein>
    <recommendedName>
        <fullName evidence="9">Peptide hydrolase</fullName>
        <ecNumber evidence="9">3.4.-.-</ecNumber>
    </recommendedName>
</protein>
<feature type="signal peptide" evidence="9">
    <location>
        <begin position="1"/>
        <end position="19"/>
    </location>
</feature>
<evidence type="ECO:0000256" key="7">
    <source>
        <dbReference type="ARBA" id="ARBA00022833"/>
    </source>
</evidence>
<evidence type="ECO:0000256" key="4">
    <source>
        <dbReference type="ARBA" id="ARBA00022723"/>
    </source>
</evidence>
<keyword evidence="4 9" id="KW-0479">Metal-binding</keyword>
<evidence type="ECO:0000256" key="2">
    <source>
        <dbReference type="ARBA" id="ARBA00022438"/>
    </source>
</evidence>
<dbReference type="Proteomes" id="UP000256964">
    <property type="component" value="Unassembled WGS sequence"/>
</dbReference>
<dbReference type="AlphaFoldDB" id="A0A371CWC1"/>
<dbReference type="STRING" id="139420.A0A371CWC1"/>
<dbReference type="InterPro" id="IPR018247">
    <property type="entry name" value="EF_Hand_1_Ca_BS"/>
</dbReference>
<keyword evidence="12" id="KW-1185">Reference proteome</keyword>
<evidence type="ECO:0000256" key="3">
    <source>
        <dbReference type="ARBA" id="ARBA00022670"/>
    </source>
</evidence>
<dbReference type="GO" id="GO:0004177">
    <property type="term" value="F:aminopeptidase activity"/>
    <property type="evidence" value="ECO:0007669"/>
    <property type="project" value="UniProtKB-KW"/>
</dbReference>
<dbReference type="EMBL" id="KZ857448">
    <property type="protein sequence ID" value="RDX44557.1"/>
    <property type="molecule type" value="Genomic_DNA"/>
</dbReference>
<dbReference type="OrthoDB" id="2214at2759"/>